<dbReference type="Proteomes" id="UP000268162">
    <property type="component" value="Unassembled WGS sequence"/>
</dbReference>
<dbReference type="AlphaFoldDB" id="A0A4P9ZPV7"/>
<gene>
    <name evidence="2" type="ORF">BJ085DRAFT_39297</name>
</gene>
<feature type="transmembrane region" description="Helical" evidence="1">
    <location>
        <begin position="40"/>
        <end position="60"/>
    </location>
</feature>
<keyword evidence="1" id="KW-1133">Transmembrane helix</keyword>
<keyword evidence="1" id="KW-0472">Membrane</keyword>
<evidence type="ECO:0000313" key="2">
    <source>
        <dbReference type="EMBL" id="RKP34642.1"/>
    </source>
</evidence>
<feature type="transmembrane region" description="Helical" evidence="1">
    <location>
        <begin position="6"/>
        <end position="28"/>
    </location>
</feature>
<keyword evidence="3" id="KW-1185">Reference proteome</keyword>
<feature type="non-terminal residue" evidence="2">
    <location>
        <position position="82"/>
    </location>
</feature>
<evidence type="ECO:0000256" key="1">
    <source>
        <dbReference type="SAM" id="Phobius"/>
    </source>
</evidence>
<keyword evidence="1" id="KW-0812">Transmembrane</keyword>
<name>A0A4P9ZPV7_9FUNG</name>
<dbReference type="EMBL" id="ML003124">
    <property type="protein sequence ID" value="RKP34642.1"/>
    <property type="molecule type" value="Genomic_DNA"/>
</dbReference>
<evidence type="ECO:0000313" key="3">
    <source>
        <dbReference type="Proteomes" id="UP000268162"/>
    </source>
</evidence>
<sequence>MESRLVALIIAALLNALLILTTIALFVYRGHRELLISPNAILLTSVGATAAFLCNEISLLQTILNGEFPCFIGLWVQYIGLT</sequence>
<proteinExistence type="predicted"/>
<protein>
    <submittedName>
        <fullName evidence="2">Uncharacterized protein</fullName>
    </submittedName>
</protein>
<reference evidence="3" key="1">
    <citation type="journal article" date="2018" name="Nat. Microbiol.">
        <title>Leveraging single-cell genomics to expand the fungal tree of life.</title>
        <authorList>
            <person name="Ahrendt S.R."/>
            <person name="Quandt C.A."/>
            <person name="Ciobanu D."/>
            <person name="Clum A."/>
            <person name="Salamov A."/>
            <person name="Andreopoulos B."/>
            <person name="Cheng J.F."/>
            <person name="Woyke T."/>
            <person name="Pelin A."/>
            <person name="Henrissat B."/>
            <person name="Reynolds N.K."/>
            <person name="Benny G.L."/>
            <person name="Smith M.E."/>
            <person name="James T.Y."/>
            <person name="Grigoriev I.V."/>
        </authorList>
    </citation>
    <scope>NUCLEOTIDE SEQUENCE [LARGE SCALE GENOMIC DNA]</scope>
    <source>
        <strain evidence="3">RSA 468</strain>
    </source>
</reference>
<organism evidence="2 3">
    <name type="scientific">Dimargaris cristalligena</name>
    <dbReference type="NCBI Taxonomy" id="215637"/>
    <lineage>
        <taxon>Eukaryota</taxon>
        <taxon>Fungi</taxon>
        <taxon>Fungi incertae sedis</taxon>
        <taxon>Zoopagomycota</taxon>
        <taxon>Kickxellomycotina</taxon>
        <taxon>Dimargaritomycetes</taxon>
        <taxon>Dimargaritales</taxon>
        <taxon>Dimargaritaceae</taxon>
        <taxon>Dimargaris</taxon>
    </lineage>
</organism>
<accession>A0A4P9ZPV7</accession>